<dbReference type="PANTHER" id="PTHR45875:SF1">
    <property type="entry name" value="METHYLTRANSFERASE N6AMT1"/>
    <property type="match status" value="1"/>
</dbReference>
<dbReference type="AlphaFoldDB" id="A0A182VUU6"/>
<sequence length="137" mass="15640">MDLLAGIRPGCVDLLMFNPPYVPTQPTVDSLEEHIGEFHLSGDDQNLVHAWAGGMDGRIVTDRVLADLHRVLSPEGVFYLLLLKENKPSEVLKQLQRANFDGSIIKERRIRGEHLYVLRIERTKRLDPRLPPTAMYK</sequence>
<evidence type="ECO:0000256" key="2">
    <source>
        <dbReference type="ARBA" id="ARBA00022679"/>
    </source>
</evidence>
<dbReference type="GO" id="GO:0035657">
    <property type="term" value="C:eRF1 methyltransferase complex"/>
    <property type="evidence" value="ECO:0007669"/>
    <property type="project" value="TreeGrafter"/>
</dbReference>
<dbReference type="InterPro" id="IPR029063">
    <property type="entry name" value="SAM-dependent_MTases_sf"/>
</dbReference>
<dbReference type="STRING" id="112268.A0A182VUU6"/>
<evidence type="ECO:0000256" key="3">
    <source>
        <dbReference type="ARBA" id="ARBA00022691"/>
    </source>
</evidence>
<dbReference type="GO" id="GO:0032259">
    <property type="term" value="P:methylation"/>
    <property type="evidence" value="ECO:0007669"/>
    <property type="project" value="UniProtKB-KW"/>
</dbReference>
<reference evidence="5" key="1">
    <citation type="submission" date="2013-03" db="EMBL/GenBank/DDBJ databases">
        <title>The Genome Sequence of Anopheles minimus MINIMUS1.</title>
        <authorList>
            <consortium name="The Broad Institute Genomics Platform"/>
            <person name="Neafsey D.E."/>
            <person name="Walton C."/>
            <person name="Walker B."/>
            <person name="Young S.K."/>
            <person name="Zeng Q."/>
            <person name="Gargeya S."/>
            <person name="Fitzgerald M."/>
            <person name="Haas B."/>
            <person name="Abouelleil A."/>
            <person name="Allen A.W."/>
            <person name="Alvarado L."/>
            <person name="Arachchi H.M."/>
            <person name="Berlin A.M."/>
            <person name="Chapman S.B."/>
            <person name="Gainer-Dewar J."/>
            <person name="Goldberg J."/>
            <person name="Griggs A."/>
            <person name="Gujja S."/>
            <person name="Hansen M."/>
            <person name="Howarth C."/>
            <person name="Imamovic A."/>
            <person name="Ireland A."/>
            <person name="Larimer J."/>
            <person name="McCowan C."/>
            <person name="Murphy C."/>
            <person name="Pearson M."/>
            <person name="Poon T.W."/>
            <person name="Priest M."/>
            <person name="Roberts A."/>
            <person name="Saif S."/>
            <person name="Shea T."/>
            <person name="Sisk P."/>
            <person name="Sykes S."/>
            <person name="Wortman J."/>
            <person name="Nusbaum C."/>
            <person name="Birren B."/>
        </authorList>
    </citation>
    <scope>NUCLEOTIDE SEQUENCE [LARGE SCALE GENOMIC DNA]</scope>
    <source>
        <strain evidence="5">MINIMUS1</strain>
    </source>
</reference>
<keyword evidence="2" id="KW-0808">Transferase</keyword>
<dbReference type="SUPFAM" id="SSF53335">
    <property type="entry name" value="S-adenosyl-L-methionine-dependent methyltransferases"/>
    <property type="match status" value="1"/>
</dbReference>
<proteinExistence type="predicted"/>
<keyword evidence="3" id="KW-0949">S-adenosyl-L-methionine</keyword>
<dbReference type="VEuPathDB" id="VectorBase:AMIN001840"/>
<reference evidence="4" key="2">
    <citation type="submission" date="2020-05" db="UniProtKB">
        <authorList>
            <consortium name="EnsemblMetazoa"/>
        </authorList>
    </citation>
    <scope>IDENTIFICATION</scope>
    <source>
        <strain evidence="4">MINIMUS1</strain>
    </source>
</reference>
<dbReference type="Proteomes" id="UP000075920">
    <property type="component" value="Unassembled WGS sequence"/>
</dbReference>
<dbReference type="EnsemblMetazoa" id="AMIN001840-RA">
    <property type="protein sequence ID" value="AMIN001840-PA"/>
    <property type="gene ID" value="AMIN001840"/>
</dbReference>
<dbReference type="PANTHER" id="PTHR45875">
    <property type="entry name" value="METHYLTRANSFERASE N6AMT1"/>
    <property type="match status" value="1"/>
</dbReference>
<keyword evidence="1" id="KW-0489">Methyltransferase</keyword>
<keyword evidence="5" id="KW-1185">Reference proteome</keyword>
<dbReference type="GO" id="GO:0008276">
    <property type="term" value="F:protein methyltransferase activity"/>
    <property type="evidence" value="ECO:0007669"/>
    <property type="project" value="TreeGrafter"/>
</dbReference>
<organism evidence="4 5">
    <name type="scientific">Anopheles minimus</name>
    <dbReference type="NCBI Taxonomy" id="112268"/>
    <lineage>
        <taxon>Eukaryota</taxon>
        <taxon>Metazoa</taxon>
        <taxon>Ecdysozoa</taxon>
        <taxon>Arthropoda</taxon>
        <taxon>Hexapoda</taxon>
        <taxon>Insecta</taxon>
        <taxon>Pterygota</taxon>
        <taxon>Neoptera</taxon>
        <taxon>Endopterygota</taxon>
        <taxon>Diptera</taxon>
        <taxon>Nematocera</taxon>
        <taxon>Culicoidea</taxon>
        <taxon>Culicidae</taxon>
        <taxon>Anophelinae</taxon>
        <taxon>Anopheles</taxon>
    </lineage>
</organism>
<evidence type="ECO:0000256" key="1">
    <source>
        <dbReference type="ARBA" id="ARBA00022603"/>
    </source>
</evidence>
<accession>A0A182VUU6</accession>
<dbReference type="InterPro" id="IPR052190">
    <property type="entry name" value="Euk-Arch_PrmC-MTase"/>
</dbReference>
<dbReference type="GO" id="GO:0008757">
    <property type="term" value="F:S-adenosylmethionine-dependent methyltransferase activity"/>
    <property type="evidence" value="ECO:0007669"/>
    <property type="project" value="TreeGrafter"/>
</dbReference>
<name>A0A182VUU6_9DIPT</name>
<evidence type="ECO:0008006" key="6">
    <source>
        <dbReference type="Google" id="ProtNLM"/>
    </source>
</evidence>
<protein>
    <recommendedName>
        <fullName evidence="6">Methyltransferase small domain-containing protein</fullName>
    </recommendedName>
</protein>
<evidence type="ECO:0000313" key="4">
    <source>
        <dbReference type="EnsemblMetazoa" id="AMIN001840-PA"/>
    </source>
</evidence>
<dbReference type="Gene3D" id="3.40.50.150">
    <property type="entry name" value="Vaccinia Virus protein VP39"/>
    <property type="match status" value="1"/>
</dbReference>
<evidence type="ECO:0000313" key="5">
    <source>
        <dbReference type="Proteomes" id="UP000075920"/>
    </source>
</evidence>